<dbReference type="Proteomes" id="UP000183986">
    <property type="component" value="Unassembled WGS sequence"/>
</dbReference>
<keyword evidence="2" id="KW-0472">Membrane</keyword>
<dbReference type="RefSeq" id="WP_072676516.1">
    <property type="nucleotide sequence ID" value="NZ_MPKY01000001.1"/>
</dbReference>
<evidence type="ECO:0000256" key="1">
    <source>
        <dbReference type="SAM" id="MobiDB-lite"/>
    </source>
</evidence>
<organism evidence="3 4">
    <name type="scientific">Marinobacter nauticus</name>
    <name type="common">Marinobacter hydrocarbonoclasticus</name>
    <name type="synonym">Marinobacter aquaeolei</name>
    <dbReference type="NCBI Taxonomy" id="2743"/>
    <lineage>
        <taxon>Bacteria</taxon>
        <taxon>Pseudomonadati</taxon>
        <taxon>Pseudomonadota</taxon>
        <taxon>Gammaproteobacteria</taxon>
        <taxon>Pseudomonadales</taxon>
        <taxon>Marinobacteraceae</taxon>
        <taxon>Marinobacter</taxon>
    </lineage>
</organism>
<dbReference type="EMBL" id="MPKY01000001">
    <property type="protein sequence ID" value="OJS99504.1"/>
    <property type="molecule type" value="Genomic_DNA"/>
</dbReference>
<accession>A0A1M2UVZ1</accession>
<feature type="transmembrane region" description="Helical" evidence="2">
    <location>
        <begin position="9"/>
        <end position="30"/>
    </location>
</feature>
<dbReference type="AlphaFoldDB" id="A0A1M2UVZ1"/>
<name>A0A1M2UVZ1_MARNT</name>
<proteinExistence type="predicted"/>
<evidence type="ECO:0000313" key="4">
    <source>
        <dbReference type="Proteomes" id="UP000183986"/>
    </source>
</evidence>
<evidence type="ECO:0000256" key="2">
    <source>
        <dbReference type="SAM" id="Phobius"/>
    </source>
</evidence>
<reference evidence="3" key="1">
    <citation type="submission" date="2016-11" db="EMBL/GenBank/DDBJ databases">
        <title>Draft Genome Sequence of Marinobacter hydrocarbonoclasticus strain STW2, a polyaromatic aromatic hydrocarbon degrading and denitrifying bacterium from rhizosphere of Seagrass Enhalus acodoides.</title>
        <authorList>
            <person name="Ling J."/>
            <person name="Dong J."/>
        </authorList>
    </citation>
    <scope>NUCLEOTIDE SEQUENCE [LARGE SCALE GENOMIC DNA]</scope>
    <source>
        <strain evidence="3">STW2</strain>
    </source>
</reference>
<gene>
    <name evidence="3" type="ORF">BEE62_05040</name>
</gene>
<evidence type="ECO:0000313" key="3">
    <source>
        <dbReference type="EMBL" id="OJS99504.1"/>
    </source>
</evidence>
<feature type="compositionally biased region" description="Gly residues" evidence="1">
    <location>
        <begin position="203"/>
        <end position="224"/>
    </location>
</feature>
<feature type="region of interest" description="Disordered" evidence="1">
    <location>
        <begin position="143"/>
        <end position="236"/>
    </location>
</feature>
<dbReference type="OrthoDB" id="6149133at2"/>
<sequence>MNRTPKESGFALITVLVIQLMIGIIAYAAMETASLGSQQTIASRQGHTVYNGAEQRLLSGIRCIQANHNNGVTGSDLIGTCTEDDLTLVGEALGAIRLTAIDEMSMGARRTLSVLVTPPLPNNFYDADGAYTCFGSNCQFNPPTSAASPGADGTDRLLPGQEAGDSNPLAQECGTQGSHRPPVNPDGENKAGIIIPTPNPNGSIGGSDGGKGNGKGKGNSGGGKSQFEGNPPVVDNAETYNELYGEEGELAWEAVERAEGELNARIDALSDKAESFEGEFKELGAGETGIWIVKEGQTLTLGGKTAGGTVILEGGTLELKGNTCFAGMVVGRNGGQISASGTPAIVGAALQISGFMEDASMKGNASIYYSSSVLKWAQSIANGAGSGDQWTITDFNQVTGQ</sequence>
<keyword evidence="2" id="KW-0812">Transmembrane</keyword>
<keyword evidence="4" id="KW-1185">Reference proteome</keyword>
<keyword evidence="2" id="KW-1133">Transmembrane helix</keyword>
<evidence type="ECO:0008006" key="5">
    <source>
        <dbReference type="Google" id="ProtNLM"/>
    </source>
</evidence>
<comment type="caution">
    <text evidence="3">The sequence shown here is derived from an EMBL/GenBank/DDBJ whole genome shotgun (WGS) entry which is preliminary data.</text>
</comment>
<protein>
    <recommendedName>
        <fullName evidence="5">Type 4 fimbrial biogenesis protein PilX N-terminal domain-containing protein</fullName>
    </recommendedName>
</protein>